<proteinExistence type="predicted"/>
<dbReference type="EMBL" id="PP179332">
    <property type="protein sequence ID" value="XAI71075.1"/>
    <property type="molecule type" value="Genomic_DNA"/>
</dbReference>
<accession>A0AAU6W333</accession>
<dbReference type="Pfam" id="PF18747">
    <property type="entry name" value="HMUD2"/>
    <property type="match status" value="1"/>
</dbReference>
<evidence type="ECO:0000313" key="1">
    <source>
        <dbReference type="EMBL" id="XAI71075.1"/>
    </source>
</evidence>
<protein>
    <submittedName>
        <fullName evidence="1">Uncharacterized protein</fullName>
    </submittedName>
</protein>
<reference evidence="1" key="1">
    <citation type="journal article" date="2024" name="J. Gen. Virol.">
        <title>Novel phages of Pseudomonas syringae unveil numerous potential auxiliary metabolic genes.</title>
        <authorList>
            <person name="Feltin C."/>
            <person name="Garneau J.R."/>
            <person name="Morris C.E."/>
            <person name="Berard A."/>
            <person name="Torres-Barcelo C."/>
        </authorList>
    </citation>
    <scope>NUCLEOTIDE SEQUENCE</scope>
</reference>
<gene>
    <name evidence="1" type="ORF">Cygsa01_00029</name>
</gene>
<dbReference type="InterPro" id="IPR041021">
    <property type="entry name" value="HMUD2"/>
</dbReference>
<organism evidence="1">
    <name type="scientific">Pseudomonas phage Cygsa01</name>
    <dbReference type="NCBI Taxonomy" id="3138529"/>
    <lineage>
        <taxon>Viruses</taxon>
    </lineage>
</organism>
<sequence length="321" mass="36651">MAFPEDLSRISTNLSPAKLERIVNLIKDKANGLVKWEDIVLNAGECSASLVLNGERYDYHESFEMATSLYLCAPKVTDQFMAILRGTSGTGKGTRVCQILEFLKTKYEPVVKNFEFEGKTKQYGLAFEELKLLFVGTITTSNKSGLSSWSSMDYIHSNVKKCELARPIARQYLREGYSLVMEGEPMMQSNWFRPLSMHPYYGVARYLMPHYWYQDRSQYDERILGRSGKLAGDSGWGRNESYKREWEKTVDEAKELGLDDCLAELWPHDAPLEQFGAQLLAFMGRVDMIEEFVEWTAKNPMLRSVAGGNPLATTKNVFDLF</sequence>
<name>A0AAU6W333_9VIRU</name>